<dbReference type="Pfam" id="PF04299">
    <property type="entry name" value="FMN_bind_2"/>
    <property type="match status" value="1"/>
</dbReference>
<dbReference type="InterPro" id="IPR012349">
    <property type="entry name" value="Split_barrel_FMN-bd"/>
</dbReference>
<proteinExistence type="predicted"/>
<protein>
    <recommendedName>
        <fullName evidence="3">FMN-binding negative transcriptional regulator</fullName>
    </recommendedName>
</protein>
<reference evidence="1 2" key="1">
    <citation type="submission" date="2018-07" db="EMBL/GenBank/DDBJ databases">
        <title>A draft genome of a endophytic bacteria, a new species of Pedobacter.</title>
        <authorList>
            <person name="Zhang Z.D."/>
            <person name="Chen Z.J."/>
        </authorList>
    </citation>
    <scope>NUCLEOTIDE SEQUENCE [LARGE SCALE GENOMIC DNA]</scope>
    <source>
        <strain evidence="1 2">RS10</strain>
    </source>
</reference>
<dbReference type="Proteomes" id="UP000252081">
    <property type="component" value="Unassembled WGS sequence"/>
</dbReference>
<accession>A0A366KMA4</accession>
<dbReference type="PANTHER" id="PTHR35802">
    <property type="entry name" value="PROTEASE SYNTHASE AND SPORULATION PROTEIN PAI 2"/>
    <property type="match status" value="1"/>
</dbReference>
<dbReference type="AlphaFoldDB" id="A0A366KMA4"/>
<evidence type="ECO:0008006" key="3">
    <source>
        <dbReference type="Google" id="ProtNLM"/>
    </source>
</evidence>
<dbReference type="SUPFAM" id="SSF50475">
    <property type="entry name" value="FMN-binding split barrel"/>
    <property type="match status" value="1"/>
</dbReference>
<gene>
    <name evidence="1" type="ORF">DRW42_25815</name>
</gene>
<name>A0A366KMA4_9SPHI</name>
<comment type="caution">
    <text evidence="1">The sequence shown here is derived from an EMBL/GenBank/DDBJ whole genome shotgun (WGS) entry which is preliminary data.</text>
</comment>
<evidence type="ECO:0000313" key="2">
    <source>
        <dbReference type="Proteomes" id="UP000252081"/>
    </source>
</evidence>
<dbReference type="Gene3D" id="2.30.110.10">
    <property type="entry name" value="Electron Transport, Fmn-binding Protein, Chain A"/>
    <property type="match status" value="1"/>
</dbReference>
<sequence length="219" mass="24767">MTTDLNIMYKLPHFTAKNQDEILEFMHQNTFITLIGFDGEYPVATQVPVKTVIDGDSIKLIGHIMTKTDHCKAFEQNPKVMAIFTGAHAYISASVYETPAVASTWNYKTVQAKGTIRLMDPEETYQVIKELTNKYENPETSPAAFNKMDKAYIQKHLKAITGFEVSVNHIDHVFKMSQNHSVKNQESIVSNLEKSEDVLAQEVAKEMSKSMKDSSLRSE</sequence>
<keyword evidence="2" id="KW-1185">Reference proteome</keyword>
<dbReference type="PIRSF" id="PIRSF010372">
    <property type="entry name" value="PaiB"/>
    <property type="match status" value="1"/>
</dbReference>
<dbReference type="InterPro" id="IPR007396">
    <property type="entry name" value="TR_PAI2-type"/>
</dbReference>
<dbReference type="EMBL" id="QNQU01000033">
    <property type="protein sequence ID" value="RBQ02660.1"/>
    <property type="molecule type" value="Genomic_DNA"/>
</dbReference>
<organism evidence="1 2">
    <name type="scientific">Pedobacter miscanthi</name>
    <dbReference type="NCBI Taxonomy" id="2259170"/>
    <lineage>
        <taxon>Bacteria</taxon>
        <taxon>Pseudomonadati</taxon>
        <taxon>Bacteroidota</taxon>
        <taxon>Sphingobacteriia</taxon>
        <taxon>Sphingobacteriales</taxon>
        <taxon>Sphingobacteriaceae</taxon>
        <taxon>Pedobacter</taxon>
    </lineage>
</organism>
<dbReference type="PANTHER" id="PTHR35802:SF1">
    <property type="entry name" value="PROTEASE SYNTHASE AND SPORULATION PROTEIN PAI 2"/>
    <property type="match status" value="1"/>
</dbReference>
<evidence type="ECO:0000313" key="1">
    <source>
        <dbReference type="EMBL" id="RBQ02660.1"/>
    </source>
</evidence>